<name>A0ABM8ZGN1_9VIBR</name>
<dbReference type="InterPro" id="IPR050832">
    <property type="entry name" value="Bact_Acetyltransf"/>
</dbReference>
<keyword evidence="5" id="KW-1185">Reference proteome</keyword>
<reference evidence="4" key="1">
    <citation type="submission" date="2021-12" db="EMBL/GenBank/DDBJ databases">
        <authorList>
            <person name="Rodrigo-Torres L."/>
            <person name="Arahal R. D."/>
            <person name="Lucena T."/>
        </authorList>
    </citation>
    <scope>NUCLEOTIDE SEQUENCE</scope>
    <source>
        <strain evidence="4">CECT 8226</strain>
    </source>
</reference>
<organism evidence="4 5">
    <name type="scientific">Vibrio hippocampi</name>
    <dbReference type="NCBI Taxonomy" id="654686"/>
    <lineage>
        <taxon>Bacteria</taxon>
        <taxon>Pseudomonadati</taxon>
        <taxon>Pseudomonadota</taxon>
        <taxon>Gammaproteobacteria</taxon>
        <taxon>Vibrionales</taxon>
        <taxon>Vibrionaceae</taxon>
        <taxon>Vibrio</taxon>
    </lineage>
</organism>
<dbReference type="Proteomes" id="UP000838160">
    <property type="component" value="Unassembled WGS sequence"/>
</dbReference>
<dbReference type="SUPFAM" id="SSF55729">
    <property type="entry name" value="Acyl-CoA N-acyltransferases (Nat)"/>
    <property type="match status" value="1"/>
</dbReference>
<evidence type="ECO:0000256" key="1">
    <source>
        <dbReference type="ARBA" id="ARBA00022679"/>
    </source>
</evidence>
<dbReference type="Pfam" id="PF00583">
    <property type="entry name" value="Acetyltransf_1"/>
    <property type="match status" value="1"/>
</dbReference>
<gene>
    <name evidence="4" type="ORF">VHP8226_01309</name>
</gene>
<keyword evidence="2" id="KW-0012">Acyltransferase</keyword>
<comment type="caution">
    <text evidence="4">The sequence shown here is derived from an EMBL/GenBank/DDBJ whole genome shotgun (WGS) entry which is preliminary data.</text>
</comment>
<dbReference type="PANTHER" id="PTHR43877">
    <property type="entry name" value="AMINOALKYLPHOSPHONATE N-ACETYLTRANSFERASE-RELATED-RELATED"/>
    <property type="match status" value="1"/>
</dbReference>
<dbReference type="Gene3D" id="3.40.630.30">
    <property type="match status" value="1"/>
</dbReference>
<proteinExistence type="predicted"/>
<dbReference type="CDD" id="cd04301">
    <property type="entry name" value="NAT_SF"/>
    <property type="match status" value="1"/>
</dbReference>
<dbReference type="InterPro" id="IPR016181">
    <property type="entry name" value="Acyl_CoA_acyltransferase"/>
</dbReference>
<evidence type="ECO:0000313" key="4">
    <source>
        <dbReference type="EMBL" id="CAH0525778.1"/>
    </source>
</evidence>
<evidence type="ECO:0000256" key="2">
    <source>
        <dbReference type="ARBA" id="ARBA00023315"/>
    </source>
</evidence>
<accession>A0ABM8ZGN1</accession>
<evidence type="ECO:0000259" key="3">
    <source>
        <dbReference type="PROSITE" id="PS51186"/>
    </source>
</evidence>
<evidence type="ECO:0000313" key="5">
    <source>
        <dbReference type="Proteomes" id="UP000838160"/>
    </source>
</evidence>
<protein>
    <recommendedName>
        <fullName evidence="3">N-acetyltransferase domain-containing protein</fullName>
    </recommendedName>
</protein>
<dbReference type="EMBL" id="CAKLCM010000002">
    <property type="protein sequence ID" value="CAH0525778.1"/>
    <property type="molecule type" value="Genomic_DNA"/>
</dbReference>
<dbReference type="PROSITE" id="PS51186">
    <property type="entry name" value="GNAT"/>
    <property type="match status" value="1"/>
</dbReference>
<sequence>MQYRIASEADLASIQLLARETIDRCYRSFLGDESVDGYLTSGESDKEVANNLSHCLVAELQGEIVGYGVCKDNFIHILMIRPNIQRKGLGSSFLAHIETSMVSSGHNVLKLETFNTNTQAIRFYEKNGWVIVNQETDTEFGFVRVYLEKHINVACRF</sequence>
<keyword evidence="1" id="KW-0808">Transferase</keyword>
<feature type="domain" description="N-acetyltransferase" evidence="3">
    <location>
        <begin position="1"/>
        <end position="157"/>
    </location>
</feature>
<dbReference type="InterPro" id="IPR000182">
    <property type="entry name" value="GNAT_dom"/>
</dbReference>
<dbReference type="RefSeq" id="WP_237484277.1">
    <property type="nucleotide sequence ID" value="NZ_CAKLCM010000002.1"/>
</dbReference>